<dbReference type="PANTHER" id="PTHR11717">
    <property type="entry name" value="LOW MOLECULAR WEIGHT PROTEIN TYROSINE PHOSPHATASE"/>
    <property type="match status" value="1"/>
</dbReference>
<dbReference type="GO" id="GO:0004725">
    <property type="term" value="F:protein tyrosine phosphatase activity"/>
    <property type="evidence" value="ECO:0007669"/>
    <property type="project" value="UniProtKB-EC"/>
</dbReference>
<dbReference type="InterPro" id="IPR017867">
    <property type="entry name" value="Tyr_phospatase_low_mol_wt"/>
</dbReference>
<accession>A0A364NPW8</accession>
<dbReference type="Pfam" id="PF01451">
    <property type="entry name" value="LMWPc"/>
    <property type="match status" value="1"/>
</dbReference>
<dbReference type="Gene3D" id="3.40.50.2300">
    <property type="match status" value="1"/>
</dbReference>
<protein>
    <recommendedName>
        <fullName evidence="2">protein-tyrosine-phosphatase</fullName>
        <ecNumber evidence="2">3.1.3.48</ecNumber>
    </recommendedName>
</protein>
<keyword evidence="4" id="KW-0904">Protein phosphatase</keyword>
<gene>
    <name evidence="7" type="ORF">DN062_05855</name>
</gene>
<dbReference type="SUPFAM" id="SSF52788">
    <property type="entry name" value="Phosphotyrosine protein phosphatases I"/>
    <property type="match status" value="1"/>
</dbReference>
<sequence>MKKNTSILFICLGNICRSPTAEGVFRVMSNKSSHQLTIDSAGTAAWHIGKAPDSRSQAVALKRGYDLSGLRARQVSSEDFKQFDYLLAMDANNLNDLKALAPKDFKGHLSLFTDFATTPFQGIEVPDPYYTDGDMGFHEVVDIIEAASRGLLEHIAQQQN</sequence>
<feature type="domain" description="Phosphotyrosine protein phosphatase I" evidence="6">
    <location>
        <begin position="5"/>
        <end position="154"/>
    </location>
</feature>
<evidence type="ECO:0000256" key="5">
    <source>
        <dbReference type="PIRSR" id="PIRSR617867-1"/>
    </source>
</evidence>
<reference evidence="7 8" key="1">
    <citation type="submission" date="2018-06" db="EMBL/GenBank/DDBJ databases">
        <title>Nitrincola tibetense sp. nov., isolated from Lake XuguoCo on Tibetan Plateau.</title>
        <authorList>
            <person name="Xing P."/>
        </authorList>
    </citation>
    <scope>NUCLEOTIDE SEQUENCE [LARGE SCALE GENOMIC DNA]</scope>
    <source>
        <strain evidence="8">xg18</strain>
    </source>
</reference>
<dbReference type="Proteomes" id="UP000250744">
    <property type="component" value="Unassembled WGS sequence"/>
</dbReference>
<dbReference type="InterPro" id="IPR023485">
    <property type="entry name" value="Ptyr_pPase"/>
</dbReference>
<dbReference type="InterPro" id="IPR036196">
    <property type="entry name" value="Ptyr_pPase_sf"/>
</dbReference>
<name>A0A364NPW8_9GAMM</name>
<dbReference type="EMBL" id="QKRX01000003">
    <property type="protein sequence ID" value="RAU19123.1"/>
    <property type="molecule type" value="Genomic_DNA"/>
</dbReference>
<evidence type="ECO:0000259" key="6">
    <source>
        <dbReference type="SMART" id="SM00226"/>
    </source>
</evidence>
<feature type="active site" evidence="5">
    <location>
        <position position="17"/>
    </location>
</feature>
<dbReference type="EC" id="3.1.3.48" evidence="2"/>
<keyword evidence="3" id="KW-0378">Hydrolase</keyword>
<evidence type="ECO:0000313" key="8">
    <source>
        <dbReference type="Proteomes" id="UP000250744"/>
    </source>
</evidence>
<evidence type="ECO:0000256" key="3">
    <source>
        <dbReference type="ARBA" id="ARBA00022801"/>
    </source>
</evidence>
<evidence type="ECO:0000256" key="2">
    <source>
        <dbReference type="ARBA" id="ARBA00013064"/>
    </source>
</evidence>
<evidence type="ECO:0000256" key="4">
    <source>
        <dbReference type="ARBA" id="ARBA00022912"/>
    </source>
</evidence>
<feature type="active site" description="Proton donor" evidence="5">
    <location>
        <position position="127"/>
    </location>
</feature>
<dbReference type="AlphaFoldDB" id="A0A364NPW8"/>
<dbReference type="PRINTS" id="PR00719">
    <property type="entry name" value="LMWPTPASE"/>
</dbReference>
<dbReference type="InterPro" id="IPR050438">
    <property type="entry name" value="LMW_PTPase"/>
</dbReference>
<dbReference type="SMART" id="SM00226">
    <property type="entry name" value="LMWPc"/>
    <property type="match status" value="1"/>
</dbReference>
<evidence type="ECO:0000313" key="7">
    <source>
        <dbReference type="EMBL" id="RAU19123.1"/>
    </source>
</evidence>
<proteinExistence type="inferred from homology"/>
<dbReference type="PANTHER" id="PTHR11717:SF7">
    <property type="entry name" value="LOW MOLECULAR WEIGHT PHOSPHOTYROSINE PROTEIN PHOSPHATASE"/>
    <property type="match status" value="1"/>
</dbReference>
<comment type="similarity">
    <text evidence="1">Belongs to the low molecular weight phosphotyrosine protein phosphatase family.</text>
</comment>
<organism evidence="7 8">
    <name type="scientific">Nitrincola tibetensis</name>
    <dbReference type="NCBI Taxonomy" id="2219697"/>
    <lineage>
        <taxon>Bacteria</taxon>
        <taxon>Pseudomonadati</taxon>
        <taxon>Pseudomonadota</taxon>
        <taxon>Gammaproteobacteria</taxon>
        <taxon>Oceanospirillales</taxon>
        <taxon>Oceanospirillaceae</taxon>
        <taxon>Nitrincola</taxon>
    </lineage>
</organism>
<dbReference type="OrthoDB" id="9784339at2"/>
<comment type="caution">
    <text evidence="7">The sequence shown here is derived from an EMBL/GenBank/DDBJ whole genome shotgun (WGS) entry which is preliminary data.</text>
</comment>
<feature type="active site" description="Nucleophile" evidence="5">
    <location>
        <position position="11"/>
    </location>
</feature>
<dbReference type="CDD" id="cd16343">
    <property type="entry name" value="LMWPTP"/>
    <property type="match status" value="1"/>
</dbReference>
<keyword evidence="8" id="KW-1185">Reference proteome</keyword>
<dbReference type="RefSeq" id="WP_112158509.1">
    <property type="nucleotide sequence ID" value="NZ_QKRX01000003.1"/>
</dbReference>
<evidence type="ECO:0000256" key="1">
    <source>
        <dbReference type="ARBA" id="ARBA00011063"/>
    </source>
</evidence>